<evidence type="ECO:0000256" key="1">
    <source>
        <dbReference type="SAM" id="Phobius"/>
    </source>
</evidence>
<feature type="transmembrane region" description="Helical" evidence="1">
    <location>
        <begin position="6"/>
        <end position="22"/>
    </location>
</feature>
<organism evidence="2">
    <name type="scientific">Arundo donax</name>
    <name type="common">Giant reed</name>
    <name type="synonym">Donax arundinaceus</name>
    <dbReference type="NCBI Taxonomy" id="35708"/>
    <lineage>
        <taxon>Eukaryota</taxon>
        <taxon>Viridiplantae</taxon>
        <taxon>Streptophyta</taxon>
        <taxon>Embryophyta</taxon>
        <taxon>Tracheophyta</taxon>
        <taxon>Spermatophyta</taxon>
        <taxon>Magnoliopsida</taxon>
        <taxon>Liliopsida</taxon>
        <taxon>Poales</taxon>
        <taxon>Poaceae</taxon>
        <taxon>PACMAD clade</taxon>
        <taxon>Arundinoideae</taxon>
        <taxon>Arundineae</taxon>
        <taxon>Arundo</taxon>
    </lineage>
</organism>
<name>A0A0A9C373_ARUDO</name>
<sequence length="24" mass="2822">MFSFIPSTGIISAILVFQVYYFDY</sequence>
<protein>
    <submittedName>
        <fullName evidence="2">Uncharacterized protein</fullName>
    </submittedName>
</protein>
<dbReference type="AlphaFoldDB" id="A0A0A9C373"/>
<accession>A0A0A9C373</accession>
<proteinExistence type="predicted"/>
<keyword evidence="1" id="KW-0812">Transmembrane</keyword>
<evidence type="ECO:0000313" key="2">
    <source>
        <dbReference type="EMBL" id="JAD70724.1"/>
    </source>
</evidence>
<reference evidence="2" key="1">
    <citation type="submission" date="2014-09" db="EMBL/GenBank/DDBJ databases">
        <authorList>
            <person name="Magalhaes I.L.F."/>
            <person name="Oliveira U."/>
            <person name="Santos F.R."/>
            <person name="Vidigal T.H.D.A."/>
            <person name="Brescovit A.D."/>
            <person name="Santos A.J."/>
        </authorList>
    </citation>
    <scope>NUCLEOTIDE SEQUENCE</scope>
    <source>
        <tissue evidence="2">Shoot tissue taken approximately 20 cm above the soil surface</tissue>
    </source>
</reference>
<reference evidence="2" key="2">
    <citation type="journal article" date="2015" name="Data Brief">
        <title>Shoot transcriptome of the giant reed, Arundo donax.</title>
        <authorList>
            <person name="Barrero R.A."/>
            <person name="Guerrero F.D."/>
            <person name="Moolhuijzen P."/>
            <person name="Goolsby J.A."/>
            <person name="Tidwell J."/>
            <person name="Bellgard S.E."/>
            <person name="Bellgard M.I."/>
        </authorList>
    </citation>
    <scope>NUCLEOTIDE SEQUENCE</scope>
    <source>
        <tissue evidence="2">Shoot tissue taken approximately 20 cm above the soil surface</tissue>
    </source>
</reference>
<dbReference type="EMBL" id="GBRH01227171">
    <property type="protein sequence ID" value="JAD70724.1"/>
    <property type="molecule type" value="Transcribed_RNA"/>
</dbReference>
<keyword evidence="1" id="KW-1133">Transmembrane helix</keyword>
<keyword evidence="1" id="KW-0472">Membrane</keyword>